<sequence length="153" mass="16778">MAMLCGVLIAAPALAQRAPAGAKADMQAPVDTRATGDKAMDARLADIDVYAGTYPQAFIDEVGRYLDVPRGYAEALLNQQGWQAGDIWYACALGKVIGQPCRAVVRTRSRLPQADWSEVAQALDAPLDRRQQQALRELSERSYRHWARPLPKG</sequence>
<comment type="caution">
    <text evidence="2">The sequence shown here is derived from an EMBL/GenBank/DDBJ whole genome shotgun (WGS) entry which is preliminary data.</text>
</comment>
<gene>
    <name evidence="2" type="ORF">EPA99_08280</name>
</gene>
<feature type="signal peptide" evidence="1">
    <location>
        <begin position="1"/>
        <end position="15"/>
    </location>
</feature>
<dbReference type="Proteomes" id="UP000289784">
    <property type="component" value="Unassembled WGS sequence"/>
</dbReference>
<accession>A0A4Q1JZ32</accession>
<keyword evidence="3" id="KW-1185">Reference proteome</keyword>
<dbReference type="AlphaFoldDB" id="A0A4Q1JZ32"/>
<dbReference type="EMBL" id="SAWZ01000003">
    <property type="protein sequence ID" value="RXR06684.1"/>
    <property type="molecule type" value="Genomic_DNA"/>
</dbReference>
<dbReference type="OrthoDB" id="5966402at2"/>
<feature type="chain" id="PRO_5020789174" evidence="1">
    <location>
        <begin position="16"/>
        <end position="153"/>
    </location>
</feature>
<evidence type="ECO:0000313" key="3">
    <source>
        <dbReference type="Proteomes" id="UP000289784"/>
    </source>
</evidence>
<evidence type="ECO:0000256" key="1">
    <source>
        <dbReference type="SAM" id="SignalP"/>
    </source>
</evidence>
<reference evidence="2 3" key="1">
    <citation type="submission" date="2019-01" db="EMBL/GenBank/DDBJ databases">
        <title>Pseudoxanthomonas composti sp. nov., isolated from compost.</title>
        <authorList>
            <person name="Yang G."/>
        </authorList>
    </citation>
    <scope>NUCLEOTIDE SEQUENCE [LARGE SCALE GENOMIC DNA]</scope>
    <source>
        <strain evidence="2 3">GSS15</strain>
    </source>
</reference>
<proteinExistence type="predicted"/>
<organism evidence="2 3">
    <name type="scientific">Pseudoxanthomonas composti</name>
    <dbReference type="NCBI Taxonomy" id="2137479"/>
    <lineage>
        <taxon>Bacteria</taxon>
        <taxon>Pseudomonadati</taxon>
        <taxon>Pseudomonadota</taxon>
        <taxon>Gammaproteobacteria</taxon>
        <taxon>Lysobacterales</taxon>
        <taxon>Lysobacteraceae</taxon>
        <taxon>Pseudoxanthomonas</taxon>
    </lineage>
</organism>
<keyword evidence="1" id="KW-0732">Signal</keyword>
<evidence type="ECO:0000313" key="2">
    <source>
        <dbReference type="EMBL" id="RXR06684.1"/>
    </source>
</evidence>
<protein>
    <submittedName>
        <fullName evidence="2">Uncharacterized protein</fullName>
    </submittedName>
</protein>
<name>A0A4Q1JZ32_9GAMM</name>